<evidence type="ECO:0000313" key="2">
    <source>
        <dbReference type="EMBL" id="SMA50046.1"/>
    </source>
</evidence>
<dbReference type="Proteomes" id="UP000196573">
    <property type="component" value="Unassembled WGS sequence"/>
</dbReference>
<organism evidence="2 3">
    <name type="scientific">Parendozoicomonas haliclonae</name>
    <dbReference type="NCBI Taxonomy" id="1960125"/>
    <lineage>
        <taxon>Bacteria</taxon>
        <taxon>Pseudomonadati</taxon>
        <taxon>Pseudomonadota</taxon>
        <taxon>Gammaproteobacteria</taxon>
        <taxon>Oceanospirillales</taxon>
        <taxon>Endozoicomonadaceae</taxon>
        <taxon>Parendozoicomonas</taxon>
    </lineage>
</organism>
<accession>A0A1X7AP36</accession>
<dbReference type="Gene3D" id="2.170.270.10">
    <property type="entry name" value="SET domain"/>
    <property type="match status" value="1"/>
</dbReference>
<sequence>MLQSKNRALEYCILPSNKKENNIENTMLYVSHIIGKGRGVLTSKKIERETVIERCPVIVIDADQVNHLKDTELNNYYFCWGKNQESAAIALGLGSIYNHSYTPNAIYRPCLEEQVLEIVAIKKILPNEEITFNYNGTPNDHSPLWGNDQIDWVV</sequence>
<dbReference type="InterPro" id="IPR046341">
    <property type="entry name" value="SET_dom_sf"/>
</dbReference>
<reference evidence="2 3" key="1">
    <citation type="submission" date="2017-03" db="EMBL/GenBank/DDBJ databases">
        <authorList>
            <person name="Afonso C.L."/>
            <person name="Miller P.J."/>
            <person name="Scott M.A."/>
            <person name="Spackman E."/>
            <person name="Goraichik I."/>
            <person name="Dimitrov K.M."/>
            <person name="Suarez D.L."/>
            <person name="Swayne D.E."/>
        </authorList>
    </citation>
    <scope>NUCLEOTIDE SEQUENCE [LARGE SCALE GENOMIC DNA]</scope>
    <source>
        <strain evidence="2">SB41UT1</strain>
    </source>
</reference>
<proteinExistence type="predicted"/>
<dbReference type="PROSITE" id="PS50280">
    <property type="entry name" value="SET"/>
    <property type="match status" value="1"/>
</dbReference>
<keyword evidence="3" id="KW-1185">Reference proteome</keyword>
<evidence type="ECO:0000313" key="3">
    <source>
        <dbReference type="Proteomes" id="UP000196573"/>
    </source>
</evidence>
<dbReference type="CDD" id="cd10540">
    <property type="entry name" value="SET_SpSet7-like"/>
    <property type="match status" value="1"/>
</dbReference>
<dbReference type="InterPro" id="IPR001214">
    <property type="entry name" value="SET_dom"/>
</dbReference>
<dbReference type="SMART" id="SM00317">
    <property type="entry name" value="SET"/>
    <property type="match status" value="1"/>
</dbReference>
<dbReference type="PIRSF" id="PIRSF022536">
    <property type="entry name" value="A612L_SET"/>
    <property type="match status" value="1"/>
</dbReference>
<dbReference type="Pfam" id="PF00856">
    <property type="entry name" value="SET"/>
    <property type="match status" value="1"/>
</dbReference>
<gene>
    <name evidence="2" type="ORF">EHSB41UT_03837</name>
</gene>
<protein>
    <submittedName>
        <fullName evidence="2">SET domain protein</fullName>
    </submittedName>
</protein>
<feature type="domain" description="SET" evidence="1">
    <location>
        <begin position="21"/>
        <end position="135"/>
    </location>
</feature>
<evidence type="ECO:0000259" key="1">
    <source>
        <dbReference type="PROSITE" id="PS50280"/>
    </source>
</evidence>
<dbReference type="SUPFAM" id="SSF82199">
    <property type="entry name" value="SET domain"/>
    <property type="match status" value="1"/>
</dbReference>
<name>A0A1X7AP36_9GAMM</name>
<dbReference type="GO" id="GO:0062122">
    <property type="term" value="F:histone H3K37 methyltransferase activity"/>
    <property type="evidence" value="ECO:0007669"/>
    <property type="project" value="InterPro"/>
</dbReference>
<dbReference type="AlphaFoldDB" id="A0A1X7AP36"/>
<dbReference type="EMBL" id="FWPT01000010">
    <property type="protein sequence ID" value="SMA50046.1"/>
    <property type="molecule type" value="Genomic_DNA"/>
</dbReference>
<dbReference type="InterPro" id="IPR009207">
    <property type="entry name" value="SET7_MeTrfase"/>
</dbReference>